<feature type="binding site" evidence="3">
    <location>
        <position position="103"/>
    </location>
    <ligand>
        <name>Mn(2+)</name>
        <dbReference type="ChEBI" id="CHEBI:29035"/>
        <label>2</label>
    </ligand>
</feature>
<dbReference type="InterPro" id="IPR002933">
    <property type="entry name" value="Peptidase_M20"/>
</dbReference>
<dbReference type="InterPro" id="IPR017439">
    <property type="entry name" value="Amidohydrolase"/>
</dbReference>
<evidence type="ECO:0000259" key="4">
    <source>
        <dbReference type="Pfam" id="PF07687"/>
    </source>
</evidence>
<dbReference type="PANTHER" id="PTHR11014">
    <property type="entry name" value="PEPTIDASE M20 FAMILY MEMBER"/>
    <property type="match status" value="1"/>
</dbReference>
<dbReference type="GO" id="GO:0050118">
    <property type="term" value="F:N-acetyldiaminopimelate deacetylase activity"/>
    <property type="evidence" value="ECO:0007669"/>
    <property type="project" value="UniProtKB-ARBA"/>
</dbReference>
<feature type="binding site" evidence="3">
    <location>
        <position position="164"/>
    </location>
    <ligand>
        <name>Mn(2+)</name>
        <dbReference type="ChEBI" id="CHEBI:29035"/>
        <label>2</label>
    </ligand>
</feature>
<gene>
    <name evidence="5" type="ORF">BU072_09155</name>
</gene>
<keyword evidence="3" id="KW-0479">Metal-binding</keyword>
<dbReference type="PIRSF" id="PIRSF005962">
    <property type="entry name" value="Pept_M20D_amidohydro"/>
    <property type="match status" value="1"/>
</dbReference>
<evidence type="ECO:0000313" key="5">
    <source>
        <dbReference type="EMBL" id="PTI29213.1"/>
    </source>
</evidence>
<comment type="similarity">
    <text evidence="1">Belongs to the peptidase M20 family.</text>
</comment>
<dbReference type="OrthoDB" id="2985724at2"/>
<dbReference type="RefSeq" id="WP_107536372.1">
    <property type="nucleotide sequence ID" value="NZ_CANQVP010000170.1"/>
</dbReference>
<dbReference type="GO" id="GO:0019877">
    <property type="term" value="P:diaminopimelate biosynthetic process"/>
    <property type="evidence" value="ECO:0007669"/>
    <property type="project" value="UniProtKB-ARBA"/>
</dbReference>
<evidence type="ECO:0000313" key="6">
    <source>
        <dbReference type="Proteomes" id="UP000241209"/>
    </source>
</evidence>
<feature type="domain" description="Peptidase M20 dimerisation" evidence="4">
    <location>
        <begin position="188"/>
        <end position="280"/>
    </location>
</feature>
<dbReference type="STRING" id="1167632.GCA_000286335_00425"/>
<dbReference type="Pfam" id="PF07687">
    <property type="entry name" value="M20_dimer"/>
    <property type="match status" value="1"/>
</dbReference>
<organism evidence="5 6">
    <name type="scientific">Mammaliicoccus vitulinus</name>
    <dbReference type="NCBI Taxonomy" id="71237"/>
    <lineage>
        <taxon>Bacteria</taxon>
        <taxon>Bacillati</taxon>
        <taxon>Bacillota</taxon>
        <taxon>Bacilli</taxon>
        <taxon>Bacillales</taxon>
        <taxon>Staphylococcaceae</taxon>
        <taxon>Mammaliicoccus</taxon>
    </lineage>
</organism>
<dbReference type="Gene3D" id="3.40.630.10">
    <property type="entry name" value="Zn peptidases"/>
    <property type="match status" value="1"/>
</dbReference>
<dbReference type="Pfam" id="PF01546">
    <property type="entry name" value="Peptidase_M20"/>
    <property type="match status" value="1"/>
</dbReference>
<dbReference type="InterPro" id="IPR011650">
    <property type="entry name" value="Peptidase_M20_dimer"/>
</dbReference>
<dbReference type="InterPro" id="IPR036264">
    <property type="entry name" value="Bact_exopeptidase_dim_dom"/>
</dbReference>
<comment type="cofactor">
    <cofactor evidence="3">
        <name>Mn(2+)</name>
        <dbReference type="ChEBI" id="CHEBI:29035"/>
    </cofactor>
    <text evidence="3">The Mn(2+) ion enhances activity.</text>
</comment>
<evidence type="ECO:0000256" key="2">
    <source>
        <dbReference type="ARBA" id="ARBA00022801"/>
    </source>
</evidence>
<protein>
    <submittedName>
        <fullName evidence="5">Amidohydrolase</fullName>
    </submittedName>
</protein>
<dbReference type="FunFam" id="3.30.70.360:FF:000001">
    <property type="entry name" value="N-acetyldiaminopimelate deacetylase"/>
    <property type="match status" value="1"/>
</dbReference>
<feature type="binding site" evidence="3">
    <location>
        <position position="139"/>
    </location>
    <ligand>
        <name>Mn(2+)</name>
        <dbReference type="ChEBI" id="CHEBI:29035"/>
        <label>2</label>
    </ligand>
</feature>
<dbReference type="Proteomes" id="UP000241209">
    <property type="component" value="Unassembled WGS sequence"/>
</dbReference>
<dbReference type="SUPFAM" id="SSF53187">
    <property type="entry name" value="Zn-dependent exopeptidases"/>
    <property type="match status" value="1"/>
</dbReference>
<comment type="caution">
    <text evidence="5">The sequence shown here is derived from an EMBL/GenBank/DDBJ whole genome shotgun (WGS) entry which is preliminary data.</text>
</comment>
<evidence type="ECO:0000256" key="3">
    <source>
        <dbReference type="PIRSR" id="PIRSR005962-1"/>
    </source>
</evidence>
<name>A0A2T4PSB1_9STAP</name>
<sequence>MRNILLQKVEDYYDEMIEIRRHLHMYPELSFEEVKTPAYIANYLRDLGIDVQEGVGGRGVVGTLNKDKDGPTLALRADFDALPIQDEKDAPYKSTVDGVMHACGHDAHTAVLLMTAKILSEHKDEINGRVVFIHQHAEEVDPGGAIQMIADGCLTGVDAIIGQHVSSSLDVGKIGYKYGTTTGIPDDFWITLKGRGGHAAHPDQLIDPLAAGIQLCNDLQYIVSRKTSALSPAVLSITMFNAGETNNVIPDTCKIGGTIRTFDANTQMSVIEGFKKVLEGIATSTDVTYDLKYSKGYPPVVNTERETDLILEATKEIASVQELVELEASLGGEDFSYYQQRVPGAFFYTGTRNEHFKADYPHHHPKFDIDEQGLINAVRVFLLTTFKFMERNYQNEFNV</sequence>
<dbReference type="AlphaFoldDB" id="A0A2T4PSB1"/>
<dbReference type="SUPFAM" id="SSF55031">
    <property type="entry name" value="Bacterial exopeptidase dimerisation domain"/>
    <property type="match status" value="1"/>
</dbReference>
<accession>A0A2T4PSB1</accession>
<keyword evidence="2 5" id="KW-0378">Hydrolase</keyword>
<feature type="binding site" evidence="3">
    <location>
        <position position="363"/>
    </location>
    <ligand>
        <name>Mn(2+)</name>
        <dbReference type="ChEBI" id="CHEBI:29035"/>
        <label>2</label>
    </ligand>
</feature>
<proteinExistence type="inferred from homology"/>
<evidence type="ECO:0000256" key="1">
    <source>
        <dbReference type="ARBA" id="ARBA00006153"/>
    </source>
</evidence>
<feature type="binding site" evidence="3">
    <location>
        <position position="105"/>
    </location>
    <ligand>
        <name>Mn(2+)</name>
        <dbReference type="ChEBI" id="CHEBI:29035"/>
        <label>2</label>
    </ligand>
</feature>
<dbReference type="Gene3D" id="3.30.70.360">
    <property type="match status" value="1"/>
</dbReference>
<dbReference type="PANTHER" id="PTHR11014:SF63">
    <property type="entry name" value="METALLOPEPTIDASE, PUTATIVE (AFU_ORTHOLOGUE AFUA_6G09600)-RELATED"/>
    <property type="match status" value="1"/>
</dbReference>
<dbReference type="GO" id="GO:0046872">
    <property type="term" value="F:metal ion binding"/>
    <property type="evidence" value="ECO:0007669"/>
    <property type="project" value="UniProtKB-KW"/>
</dbReference>
<keyword evidence="3" id="KW-0464">Manganese</keyword>
<reference evidence="5 6" key="1">
    <citation type="journal article" date="2016" name="Front. Microbiol.">
        <title>Comprehensive Phylogenetic Analysis of Bovine Non-aureus Staphylococci Species Based on Whole-Genome Sequencing.</title>
        <authorList>
            <person name="Naushad S."/>
            <person name="Barkema H.W."/>
            <person name="Luby C."/>
            <person name="Condas L.A."/>
            <person name="Nobrega D.B."/>
            <person name="Carson D.A."/>
            <person name="De Buck J."/>
        </authorList>
    </citation>
    <scope>NUCLEOTIDE SEQUENCE [LARGE SCALE GENOMIC DNA]</scope>
    <source>
        <strain evidence="5 6">SNUC 2204</strain>
    </source>
</reference>
<dbReference type="EMBL" id="PZFK01000017">
    <property type="protein sequence ID" value="PTI29213.1"/>
    <property type="molecule type" value="Genomic_DNA"/>
</dbReference>
<dbReference type="NCBIfam" id="TIGR01891">
    <property type="entry name" value="amidohydrolases"/>
    <property type="match status" value="1"/>
</dbReference>